<dbReference type="GO" id="GO:0004888">
    <property type="term" value="F:transmembrane signaling receptor activity"/>
    <property type="evidence" value="ECO:0007669"/>
    <property type="project" value="InterPro"/>
</dbReference>
<dbReference type="PANTHER" id="PTHR31552">
    <property type="entry name" value="SERPENTINE RECEPTOR CLASS GAMMA"/>
    <property type="match status" value="1"/>
</dbReference>
<protein>
    <recommendedName>
        <fullName evidence="6">Serpentine receptor class gamma</fullName>
    </recommendedName>
</protein>
<organism evidence="8 9">
    <name type="scientific">Pristionchus entomophagus</name>
    <dbReference type="NCBI Taxonomy" id="358040"/>
    <lineage>
        <taxon>Eukaryota</taxon>
        <taxon>Metazoa</taxon>
        <taxon>Ecdysozoa</taxon>
        <taxon>Nematoda</taxon>
        <taxon>Chromadorea</taxon>
        <taxon>Rhabditida</taxon>
        <taxon>Rhabditina</taxon>
        <taxon>Diplogasteromorpha</taxon>
        <taxon>Diplogasteroidea</taxon>
        <taxon>Neodiplogasteridae</taxon>
        <taxon>Pristionchus</taxon>
    </lineage>
</organism>
<gene>
    <name evidence="8" type="ORF">PENTCL1PPCAC_6408</name>
</gene>
<keyword evidence="7" id="KW-0732">Signal</keyword>
<keyword evidence="5 6" id="KW-0472">Membrane</keyword>
<evidence type="ECO:0000256" key="3">
    <source>
        <dbReference type="ARBA" id="ARBA00022692"/>
    </source>
</evidence>
<feature type="signal peptide" evidence="7">
    <location>
        <begin position="1"/>
        <end position="23"/>
    </location>
</feature>
<comment type="caution">
    <text evidence="8">The sequence shown here is derived from an EMBL/GenBank/DDBJ whole genome shotgun (WGS) entry which is preliminary data.</text>
</comment>
<keyword evidence="9" id="KW-1185">Reference proteome</keyword>
<name>A0AAV5SQ29_9BILA</name>
<evidence type="ECO:0000256" key="1">
    <source>
        <dbReference type="ARBA" id="ARBA00004141"/>
    </source>
</evidence>
<evidence type="ECO:0000256" key="6">
    <source>
        <dbReference type="RuleBase" id="RU280813"/>
    </source>
</evidence>
<feature type="transmembrane region" description="Helical" evidence="6">
    <location>
        <begin position="173"/>
        <end position="199"/>
    </location>
</feature>
<reference evidence="8" key="1">
    <citation type="submission" date="2023-10" db="EMBL/GenBank/DDBJ databases">
        <title>Genome assembly of Pristionchus species.</title>
        <authorList>
            <person name="Yoshida K."/>
            <person name="Sommer R.J."/>
        </authorList>
    </citation>
    <scope>NUCLEOTIDE SEQUENCE</scope>
    <source>
        <strain evidence="8">RS0144</strain>
    </source>
</reference>
<comment type="caution">
    <text evidence="6">Lacks conserved residue(s) required for the propagation of feature annotation.</text>
</comment>
<evidence type="ECO:0000313" key="9">
    <source>
        <dbReference type="Proteomes" id="UP001432027"/>
    </source>
</evidence>
<evidence type="ECO:0000256" key="5">
    <source>
        <dbReference type="ARBA" id="ARBA00023136"/>
    </source>
</evidence>
<dbReference type="AlphaFoldDB" id="A0AAV5SQ29"/>
<feature type="chain" id="PRO_5043797925" description="Serpentine receptor class gamma" evidence="7">
    <location>
        <begin position="24"/>
        <end position="313"/>
    </location>
</feature>
<comment type="similarity">
    <text evidence="2 6">Belongs to the nematode receptor-like protein srg family.</text>
</comment>
<feature type="transmembrane region" description="Helical" evidence="6">
    <location>
        <begin position="266"/>
        <end position="282"/>
    </location>
</feature>
<dbReference type="GO" id="GO:0016020">
    <property type="term" value="C:membrane"/>
    <property type="evidence" value="ECO:0007669"/>
    <property type="project" value="UniProtKB-SubCell"/>
</dbReference>
<comment type="subcellular location">
    <subcellularLocation>
        <location evidence="1">Membrane</location>
        <topology evidence="1">Multi-pass membrane protein</topology>
    </subcellularLocation>
</comment>
<evidence type="ECO:0000256" key="2">
    <source>
        <dbReference type="ARBA" id="ARBA00005692"/>
    </source>
</evidence>
<sequence length="313" mass="35413">ASIQHNIHCLWIPLFYSLFGCDCNCYFHEKNILIEFHNDISHECRSESSHLHQYLVHIPTHFRTIFLLVLSMDNDSRVGIVSIHPAISRLLLLLRSKCMRFSLHSQSIHGYLLAFPTQESEDYCSETLWTTWKWPLIVAVHAISFIVPLTTRWPAVVIYVYDPDTDVFIQKRGSTMGVIIAMICYGSLLLSICIAANAYAAYCLLKFRATSKTSKNELSFTLISFCIFLAQTMNISIVILSAIFAYTSNTEAALFLSTITPYTSDIFSLGPAVYTILVPGPIRNRIVRVIRRTLNLPNNPPSLSKVATTLPSR</sequence>
<proteinExistence type="inferred from homology"/>
<evidence type="ECO:0000313" key="8">
    <source>
        <dbReference type="EMBL" id="GMS84233.1"/>
    </source>
</evidence>
<dbReference type="PANTHER" id="PTHR31552:SF8">
    <property type="entry name" value="SERPENTINE RECEPTOR CLASS GAMMA"/>
    <property type="match status" value="1"/>
</dbReference>
<keyword evidence="4 6" id="KW-1133">Transmembrane helix</keyword>
<dbReference type="Proteomes" id="UP001432027">
    <property type="component" value="Unassembled WGS sequence"/>
</dbReference>
<dbReference type="InterPro" id="IPR000609">
    <property type="entry name" value="7TM_GPCR_serpentine_rcpt_Srg"/>
</dbReference>
<dbReference type="Pfam" id="PF02118">
    <property type="entry name" value="Srg"/>
    <property type="match status" value="1"/>
</dbReference>
<evidence type="ECO:0000256" key="7">
    <source>
        <dbReference type="SAM" id="SignalP"/>
    </source>
</evidence>
<feature type="transmembrane region" description="Helical" evidence="6">
    <location>
        <begin position="220"/>
        <end position="246"/>
    </location>
</feature>
<accession>A0AAV5SQ29</accession>
<keyword evidence="3 6" id="KW-0812">Transmembrane</keyword>
<dbReference type="GO" id="GO:0007606">
    <property type="term" value="P:sensory perception of chemical stimulus"/>
    <property type="evidence" value="ECO:0007669"/>
    <property type="project" value="UniProtKB-UniRule"/>
</dbReference>
<feature type="non-terminal residue" evidence="8">
    <location>
        <position position="1"/>
    </location>
</feature>
<dbReference type="EMBL" id="BTSX01000002">
    <property type="protein sequence ID" value="GMS84233.1"/>
    <property type="molecule type" value="Genomic_DNA"/>
</dbReference>
<evidence type="ECO:0000256" key="4">
    <source>
        <dbReference type="ARBA" id="ARBA00022989"/>
    </source>
</evidence>
<feature type="transmembrane region" description="Helical" evidence="6">
    <location>
        <begin position="136"/>
        <end position="161"/>
    </location>
</feature>